<evidence type="ECO:0008006" key="4">
    <source>
        <dbReference type="Google" id="ProtNLM"/>
    </source>
</evidence>
<evidence type="ECO:0000256" key="1">
    <source>
        <dbReference type="SAM" id="MobiDB-lite"/>
    </source>
</evidence>
<evidence type="ECO:0000313" key="2">
    <source>
        <dbReference type="EMBL" id="KAJ7304664.1"/>
    </source>
</evidence>
<accession>A0AAD7EA16</accession>
<dbReference type="AlphaFoldDB" id="A0AAD7EA16"/>
<feature type="region of interest" description="Disordered" evidence="1">
    <location>
        <begin position="30"/>
        <end position="93"/>
    </location>
</feature>
<protein>
    <recommendedName>
        <fullName evidence="4">BHLH domain-containing protein</fullName>
    </recommendedName>
</protein>
<sequence>MMIKYLTVLETSIAIERLSTNSTHFLRLSTNPEQARVSNASPASTDVKTDSATPANASGNASGNGVQRPKRRLRRANTAERHATHNTVERMGKETLNGRFLTLASMLPPRAALRYEQGRDC</sequence>
<evidence type="ECO:0000313" key="3">
    <source>
        <dbReference type="Proteomes" id="UP001218218"/>
    </source>
</evidence>
<reference evidence="2" key="1">
    <citation type="submission" date="2023-03" db="EMBL/GenBank/DDBJ databases">
        <title>Massive genome expansion in bonnet fungi (Mycena s.s.) driven by repeated elements and novel gene families across ecological guilds.</title>
        <authorList>
            <consortium name="Lawrence Berkeley National Laboratory"/>
            <person name="Harder C.B."/>
            <person name="Miyauchi S."/>
            <person name="Viragh M."/>
            <person name="Kuo A."/>
            <person name="Thoen E."/>
            <person name="Andreopoulos B."/>
            <person name="Lu D."/>
            <person name="Skrede I."/>
            <person name="Drula E."/>
            <person name="Henrissat B."/>
            <person name="Morin E."/>
            <person name="Kohler A."/>
            <person name="Barry K."/>
            <person name="LaButti K."/>
            <person name="Morin E."/>
            <person name="Salamov A."/>
            <person name="Lipzen A."/>
            <person name="Mereny Z."/>
            <person name="Hegedus B."/>
            <person name="Baldrian P."/>
            <person name="Stursova M."/>
            <person name="Weitz H."/>
            <person name="Taylor A."/>
            <person name="Grigoriev I.V."/>
            <person name="Nagy L.G."/>
            <person name="Martin F."/>
            <person name="Kauserud H."/>
        </authorList>
    </citation>
    <scope>NUCLEOTIDE SEQUENCE</scope>
    <source>
        <strain evidence="2">CBHHK002</strain>
    </source>
</reference>
<dbReference type="Proteomes" id="UP001218218">
    <property type="component" value="Unassembled WGS sequence"/>
</dbReference>
<feature type="compositionally biased region" description="Polar residues" evidence="1">
    <location>
        <begin position="30"/>
        <end position="65"/>
    </location>
</feature>
<keyword evidence="3" id="KW-1185">Reference proteome</keyword>
<gene>
    <name evidence="2" type="ORF">DFH08DRAFT_1089203</name>
</gene>
<dbReference type="EMBL" id="JARIHO010000100">
    <property type="protein sequence ID" value="KAJ7304664.1"/>
    <property type="molecule type" value="Genomic_DNA"/>
</dbReference>
<comment type="caution">
    <text evidence="2">The sequence shown here is derived from an EMBL/GenBank/DDBJ whole genome shotgun (WGS) entry which is preliminary data.</text>
</comment>
<feature type="compositionally biased region" description="Basic and acidic residues" evidence="1">
    <location>
        <begin position="77"/>
        <end position="93"/>
    </location>
</feature>
<name>A0AAD7EA16_9AGAR</name>
<proteinExistence type="predicted"/>
<organism evidence="2 3">
    <name type="scientific">Mycena albidolilacea</name>
    <dbReference type="NCBI Taxonomy" id="1033008"/>
    <lineage>
        <taxon>Eukaryota</taxon>
        <taxon>Fungi</taxon>
        <taxon>Dikarya</taxon>
        <taxon>Basidiomycota</taxon>
        <taxon>Agaricomycotina</taxon>
        <taxon>Agaricomycetes</taxon>
        <taxon>Agaricomycetidae</taxon>
        <taxon>Agaricales</taxon>
        <taxon>Marasmiineae</taxon>
        <taxon>Mycenaceae</taxon>
        <taxon>Mycena</taxon>
    </lineage>
</organism>